<evidence type="ECO:0000313" key="2">
    <source>
        <dbReference type="Proteomes" id="UP000016505"/>
    </source>
</evidence>
<name>A0A290S4A3_9GAMM</name>
<proteinExistence type="predicted"/>
<organism evidence="1 2">
    <name type="scientific">Pseudoalteromonas arctica A 37-1-2</name>
    <dbReference type="NCBI Taxonomy" id="1117313"/>
    <lineage>
        <taxon>Bacteria</taxon>
        <taxon>Pseudomonadati</taxon>
        <taxon>Pseudomonadota</taxon>
        <taxon>Gammaproteobacteria</taxon>
        <taxon>Alteromonadales</taxon>
        <taxon>Pseudoalteromonadaceae</taxon>
        <taxon>Pseudoalteromonas</taxon>
    </lineage>
</organism>
<reference evidence="1 2" key="1">
    <citation type="journal article" date="2012" name="J. Bacteriol.">
        <title>Genome sequences of type strains of seven species of the marine bacterium Pseudoalteromonas.</title>
        <authorList>
            <person name="Xie B.B."/>
            <person name="Shu Y.L."/>
            <person name="Qin Q.L."/>
            <person name="Rong J.C."/>
            <person name="Zhang X.Y."/>
            <person name="Chen X.L."/>
            <person name="Shi M."/>
            <person name="He H.L."/>
            <person name="Zhou B.C."/>
            <person name="Zhang Y.Z."/>
        </authorList>
    </citation>
    <scope>NUCLEOTIDE SEQUENCE [LARGE SCALE GENOMIC DNA]</scope>
    <source>
        <strain evidence="1 2">A 37-1-2</strain>
    </source>
</reference>
<dbReference type="Proteomes" id="UP000016505">
    <property type="component" value="Chromosome I"/>
</dbReference>
<accession>A0A290S4A3</accession>
<protein>
    <submittedName>
        <fullName evidence="1">Uncharacterized protein</fullName>
    </submittedName>
</protein>
<dbReference type="EMBL" id="CP011025">
    <property type="protein sequence ID" value="ATC86882.1"/>
    <property type="molecule type" value="Genomic_DNA"/>
</dbReference>
<dbReference type="AlphaFoldDB" id="A0A290S4A3"/>
<dbReference type="KEGG" id="part:PARC_a2385"/>
<sequence length="38" mass="4597">MVLKWTKTVKCRQRNKSDVTLFSTENTSHKCYYRALFL</sequence>
<evidence type="ECO:0000313" key="1">
    <source>
        <dbReference type="EMBL" id="ATC86882.1"/>
    </source>
</evidence>
<gene>
    <name evidence="1" type="ORF">PARC_a2385</name>
</gene>